<name>U2ZQW6_9SPHN</name>
<dbReference type="InterPro" id="IPR011009">
    <property type="entry name" value="Kinase-like_dom_sf"/>
</dbReference>
<dbReference type="Pfam" id="PF01636">
    <property type="entry name" value="APH"/>
    <property type="match status" value="1"/>
</dbReference>
<organism evidence="2 3">
    <name type="scientific">Caenibius tardaugens NBRC 16725</name>
    <dbReference type="NCBI Taxonomy" id="1219035"/>
    <lineage>
        <taxon>Bacteria</taxon>
        <taxon>Pseudomonadati</taxon>
        <taxon>Pseudomonadota</taxon>
        <taxon>Alphaproteobacteria</taxon>
        <taxon>Sphingomonadales</taxon>
        <taxon>Erythrobacteraceae</taxon>
        <taxon>Caenibius</taxon>
    </lineage>
</organism>
<dbReference type="CDD" id="cd05154">
    <property type="entry name" value="ACAD10_11_N-like"/>
    <property type="match status" value="1"/>
</dbReference>
<dbReference type="EMBL" id="BASZ01000001">
    <property type="protein sequence ID" value="GAD47769.1"/>
    <property type="molecule type" value="Genomic_DNA"/>
</dbReference>
<dbReference type="PANTHER" id="PTHR21310">
    <property type="entry name" value="AMINOGLYCOSIDE PHOSPHOTRANSFERASE-RELATED-RELATED"/>
    <property type="match status" value="1"/>
</dbReference>
<evidence type="ECO:0000313" key="2">
    <source>
        <dbReference type="EMBL" id="GAD47769.1"/>
    </source>
</evidence>
<protein>
    <recommendedName>
        <fullName evidence="1">Aminoglycoside phosphotransferase domain-containing protein</fullName>
    </recommendedName>
</protein>
<dbReference type="Gene3D" id="3.90.1200.10">
    <property type="match status" value="1"/>
</dbReference>
<dbReference type="InterPro" id="IPR051678">
    <property type="entry name" value="AGP_Transferase"/>
</dbReference>
<dbReference type="Proteomes" id="UP000016568">
    <property type="component" value="Unassembled WGS sequence"/>
</dbReference>
<proteinExistence type="predicted"/>
<keyword evidence="3" id="KW-1185">Reference proteome</keyword>
<dbReference type="InterPro" id="IPR041726">
    <property type="entry name" value="ACAD10_11_N"/>
</dbReference>
<dbReference type="InterPro" id="IPR002575">
    <property type="entry name" value="Aminoglycoside_PTrfase"/>
</dbReference>
<evidence type="ECO:0000313" key="3">
    <source>
        <dbReference type="Proteomes" id="UP000016568"/>
    </source>
</evidence>
<dbReference type="AlphaFoldDB" id="U2ZQW6"/>
<dbReference type="Gene3D" id="3.30.200.20">
    <property type="entry name" value="Phosphorylase Kinase, domain 1"/>
    <property type="match status" value="1"/>
</dbReference>
<dbReference type="SUPFAM" id="SSF56112">
    <property type="entry name" value="Protein kinase-like (PK-like)"/>
    <property type="match status" value="1"/>
</dbReference>
<comment type="caution">
    <text evidence="2">The sequence shown here is derived from an EMBL/GenBank/DDBJ whole genome shotgun (WGS) entry which is preliminary data.</text>
</comment>
<evidence type="ECO:0000259" key="1">
    <source>
        <dbReference type="Pfam" id="PF01636"/>
    </source>
</evidence>
<gene>
    <name evidence="2" type="ORF">NT2_01_05430</name>
</gene>
<reference evidence="2 3" key="1">
    <citation type="submission" date="2013-09" db="EMBL/GenBank/DDBJ databases">
        <title>Whole genome shotgun sequence of Novosphingobium tardaugens NBRC 16725.</title>
        <authorList>
            <person name="Isaki S."/>
            <person name="Hosoyama A."/>
            <person name="Tsuchikane K."/>
            <person name="Katsumata H."/>
            <person name="Ando Y."/>
            <person name="Yamazaki S."/>
            <person name="Fujita N."/>
        </authorList>
    </citation>
    <scope>NUCLEOTIDE SEQUENCE [LARGE SCALE GENOMIC DNA]</scope>
    <source>
        <strain evidence="2 3">NBRC 16725</strain>
    </source>
</reference>
<dbReference type="eggNOG" id="COG3173">
    <property type="taxonomic scope" value="Bacteria"/>
</dbReference>
<accession>U2ZQW6</accession>
<sequence length="365" mass="40775">MLDALARWLMRQWPQAADVRCVFDGAPKNGMSNDTRFVTVRWQEGGIAQVARYVLRQGTSGDPIHPLQTDAVASSVELQYRVMHALLQEGSLPLARLLPFEPDRQWLGAPFFLMAFVAGWAPPDFPGFTEQGRIVAASADQRRRFNERGLSALARLHRIDWRAADLQWLDRAVADGPRMPAQLALWDNYCAPIFARTAFPVMASALTWLKAHAPDEPDAALVWGDARPQNMLWGDDFALTAVMDWEGAAILPPETDIAYWLVNDHMVHERLGVVRLDDYPTREEQLAFYCRELGRPVRDMGYYRVFALMTIAATMYNVYRILAEMGVAAGADADPENNYFARALARELAAAQGAQGLPLSGGEQA</sequence>
<dbReference type="PANTHER" id="PTHR21310:SF40">
    <property type="entry name" value="AMINOGLYCOSIDE PHOSPHOTRANSFERASE DOMAIN-CONTAINING PROTEIN-RELATED"/>
    <property type="match status" value="1"/>
</dbReference>
<feature type="domain" description="Aminoglycoside phosphotransferase" evidence="1">
    <location>
        <begin position="29"/>
        <end position="264"/>
    </location>
</feature>